<organism evidence="2 3">
    <name type="scientific">Brevundimonas diminuta 3F5N</name>
    <dbReference type="NCBI Taxonomy" id="1255603"/>
    <lineage>
        <taxon>Bacteria</taxon>
        <taxon>Pseudomonadati</taxon>
        <taxon>Pseudomonadota</taxon>
        <taxon>Alphaproteobacteria</taxon>
        <taxon>Caulobacterales</taxon>
        <taxon>Caulobacteraceae</taxon>
        <taxon>Brevundimonas</taxon>
    </lineage>
</organism>
<dbReference type="InterPro" id="IPR006528">
    <property type="entry name" value="Phage_head_morphogenesis_dom"/>
</dbReference>
<dbReference type="EMBL" id="FUIE01000015">
    <property type="protein sequence ID" value="SJM49576.1"/>
    <property type="molecule type" value="Genomic_DNA"/>
</dbReference>
<sequence length="346" mass="38558">MPSNRAQARLYQELADRYGRLVADAFFHAFDNLRAMAEIQRVTAAIEANDIEGALDALHIDPEAFNEIAERARQAHAEAGRVASENMPKRRPDGTALVVRFDGRNPEAETWLSRQSSDLISRITTEQRQLVRESLSESMRRGVNPRQAALDVVGRVNRATGKREGGILGLTSQQAGFVSTAKDELSSGDPAAMKHYLTRGRRDKRFDRSVTKAIREGRAVEPAIAARAITAYERRLLQLRGETIGRVETMTSMQKAKHEAFRQAIASGKVAENTVTKVWRSAGDFRVRHTHRNLNGDSARFGEPFVSPSGARLQFPMDTSLGAGTEEIIGCRCDCEYRIDFYANLR</sequence>
<feature type="domain" description="Phage head morphogenesis" evidence="1">
    <location>
        <begin position="208"/>
        <end position="334"/>
    </location>
</feature>
<proteinExistence type="predicted"/>
<evidence type="ECO:0000313" key="2">
    <source>
        <dbReference type="EMBL" id="SJM49576.1"/>
    </source>
</evidence>
<evidence type="ECO:0000259" key="1">
    <source>
        <dbReference type="Pfam" id="PF04233"/>
    </source>
</evidence>
<reference evidence="2 3" key="1">
    <citation type="submission" date="2017-02" db="EMBL/GenBank/DDBJ databases">
        <authorList>
            <person name="Peterson S.W."/>
        </authorList>
    </citation>
    <scope>NUCLEOTIDE SEQUENCE [LARGE SCALE GENOMIC DNA]</scope>
    <source>
        <strain evidence="2 3">3F5N</strain>
    </source>
</reference>
<name>A0A1R4F119_BREDI</name>
<dbReference type="Pfam" id="PF04233">
    <property type="entry name" value="Phage_Mu_F"/>
    <property type="match status" value="1"/>
</dbReference>
<protein>
    <recommendedName>
        <fullName evidence="1">Phage head morphogenesis domain-containing protein</fullName>
    </recommendedName>
</protein>
<dbReference type="Proteomes" id="UP000195766">
    <property type="component" value="Unassembled WGS sequence"/>
</dbReference>
<evidence type="ECO:0000313" key="3">
    <source>
        <dbReference type="Proteomes" id="UP000195766"/>
    </source>
</evidence>
<gene>
    <name evidence="2" type="ORF">FM111_01905</name>
</gene>
<dbReference type="AlphaFoldDB" id="A0A1R4F119"/>
<dbReference type="OrthoDB" id="952090at2"/>
<accession>A0A1R4F119</accession>